<name>A0AA40A8N9_9PEZI</name>
<evidence type="ECO:0000313" key="2">
    <source>
        <dbReference type="Proteomes" id="UP001172102"/>
    </source>
</evidence>
<reference evidence="1" key="1">
    <citation type="submission" date="2023-06" db="EMBL/GenBank/DDBJ databases">
        <title>Genome-scale phylogeny and comparative genomics of the fungal order Sordariales.</title>
        <authorList>
            <consortium name="Lawrence Berkeley National Laboratory"/>
            <person name="Hensen N."/>
            <person name="Bonometti L."/>
            <person name="Westerberg I."/>
            <person name="Brannstrom I.O."/>
            <person name="Guillou S."/>
            <person name="Cros-Aarteil S."/>
            <person name="Calhoun S."/>
            <person name="Haridas S."/>
            <person name="Kuo A."/>
            <person name="Mondo S."/>
            <person name="Pangilinan J."/>
            <person name="Riley R."/>
            <person name="Labutti K."/>
            <person name="Andreopoulos B."/>
            <person name="Lipzen A."/>
            <person name="Chen C."/>
            <person name="Yanf M."/>
            <person name="Daum C."/>
            <person name="Ng V."/>
            <person name="Clum A."/>
            <person name="Steindorff A."/>
            <person name="Ohm R."/>
            <person name="Martin F."/>
            <person name="Silar P."/>
            <person name="Natvig D."/>
            <person name="Lalanne C."/>
            <person name="Gautier V."/>
            <person name="Ament-Velasquez S.L."/>
            <person name="Kruys A."/>
            <person name="Hutchinson M.I."/>
            <person name="Powell A.J."/>
            <person name="Barry K."/>
            <person name="Miller A.N."/>
            <person name="Grigoriev I.V."/>
            <person name="Debuchy R."/>
            <person name="Gladieux P."/>
            <person name="Thoren M.H."/>
            <person name="Johannesson H."/>
        </authorList>
    </citation>
    <scope>NUCLEOTIDE SEQUENCE</scope>
    <source>
        <strain evidence="1">SMH4607-1</strain>
    </source>
</reference>
<accession>A0AA40A8N9</accession>
<gene>
    <name evidence="1" type="ORF">B0H67DRAFT_277644</name>
</gene>
<organism evidence="1 2">
    <name type="scientific">Lasiosphaeris hirsuta</name>
    <dbReference type="NCBI Taxonomy" id="260670"/>
    <lineage>
        <taxon>Eukaryota</taxon>
        <taxon>Fungi</taxon>
        <taxon>Dikarya</taxon>
        <taxon>Ascomycota</taxon>
        <taxon>Pezizomycotina</taxon>
        <taxon>Sordariomycetes</taxon>
        <taxon>Sordariomycetidae</taxon>
        <taxon>Sordariales</taxon>
        <taxon>Lasiosphaeriaceae</taxon>
        <taxon>Lasiosphaeris</taxon>
    </lineage>
</organism>
<proteinExistence type="predicted"/>
<keyword evidence="2" id="KW-1185">Reference proteome</keyword>
<sequence length="220" mass="24252">MDVAVSDHGQNSQIPHLLYIVQPASPPVFPLHPPFPKPVKFERTYEKCGLPFVESFFGCLDSIATYWPIGPLDPGASDPEVAPPGRVSSLLFPCHLLALLAILYGCLIFAFPPFFSILNLVALVAFFCVNSRYCVLFAPLARCLFPTCPGWIDNTCIIIRPPPSFALTTPRSLLDLANLRAPNQSQEVEGKRRERVLPNGLLRPGACALLIRKERTSRGP</sequence>
<dbReference type="Proteomes" id="UP001172102">
    <property type="component" value="Unassembled WGS sequence"/>
</dbReference>
<dbReference type="EMBL" id="JAUKUA010000005">
    <property type="protein sequence ID" value="KAK0711163.1"/>
    <property type="molecule type" value="Genomic_DNA"/>
</dbReference>
<evidence type="ECO:0000313" key="1">
    <source>
        <dbReference type="EMBL" id="KAK0711163.1"/>
    </source>
</evidence>
<protein>
    <submittedName>
        <fullName evidence="1">Uncharacterized protein</fullName>
    </submittedName>
</protein>
<dbReference type="AlphaFoldDB" id="A0AA40A8N9"/>
<comment type="caution">
    <text evidence="1">The sequence shown here is derived from an EMBL/GenBank/DDBJ whole genome shotgun (WGS) entry which is preliminary data.</text>
</comment>